<reference evidence="2 3" key="1">
    <citation type="submission" date="2022-05" db="EMBL/GenBank/DDBJ databases">
        <title>Genome Sequencing of Bee-Associated Microbes.</title>
        <authorList>
            <person name="Dunlap C."/>
        </authorList>
    </citation>
    <scope>NUCLEOTIDE SEQUENCE [LARGE SCALE GENOMIC DNA]</scope>
    <source>
        <strain evidence="2 3">NRRL NRS-1438</strain>
    </source>
</reference>
<gene>
    <name evidence="2" type="ORF">M5X09_24005</name>
</gene>
<evidence type="ECO:0000256" key="1">
    <source>
        <dbReference type="SAM" id="SignalP"/>
    </source>
</evidence>
<comment type="caution">
    <text evidence="2">The sequence shown here is derived from an EMBL/GenBank/DDBJ whole genome shotgun (WGS) entry which is preliminary data.</text>
</comment>
<sequence length="160" mass="17509">MKKAVVIISTVLLLSSFTCIASAAPDSSRIAIVQTANQATEASKIITYETDSGDISILDDQVIPPVHHTGKGAYTGEFTTSRKNGKYLNVFCKNNGSGTVYLTIYRNEQSFVEDIPIASGDHRTQKFEEKVATGISGDWKVYIYTKDGAKMDINVSARQY</sequence>
<dbReference type="RefSeq" id="WP_087432156.1">
    <property type="nucleotide sequence ID" value="NZ_JAMDLV010000082.1"/>
</dbReference>
<evidence type="ECO:0008006" key="4">
    <source>
        <dbReference type="Google" id="ProtNLM"/>
    </source>
</evidence>
<accession>A0ABT4DZA1</accession>
<keyword evidence="3" id="KW-1185">Reference proteome</keyword>
<evidence type="ECO:0000313" key="3">
    <source>
        <dbReference type="Proteomes" id="UP001207626"/>
    </source>
</evidence>
<evidence type="ECO:0000313" key="2">
    <source>
        <dbReference type="EMBL" id="MCY9522685.1"/>
    </source>
</evidence>
<proteinExistence type="predicted"/>
<protein>
    <recommendedName>
        <fullName evidence="4">DUF5626 domain-containing protein</fullName>
    </recommendedName>
</protein>
<keyword evidence="1" id="KW-0732">Signal</keyword>
<name>A0ABT4DZA1_9BACL</name>
<dbReference type="Proteomes" id="UP001207626">
    <property type="component" value="Unassembled WGS sequence"/>
</dbReference>
<organism evidence="2 3">
    <name type="scientific">Paenibacillus apiarius</name>
    <dbReference type="NCBI Taxonomy" id="46240"/>
    <lineage>
        <taxon>Bacteria</taxon>
        <taxon>Bacillati</taxon>
        <taxon>Bacillota</taxon>
        <taxon>Bacilli</taxon>
        <taxon>Bacillales</taxon>
        <taxon>Paenibacillaceae</taxon>
        <taxon>Paenibacillus</taxon>
    </lineage>
</organism>
<feature type="signal peptide" evidence="1">
    <location>
        <begin position="1"/>
        <end position="23"/>
    </location>
</feature>
<dbReference type="EMBL" id="JAMDLW010000043">
    <property type="protein sequence ID" value="MCY9522685.1"/>
    <property type="molecule type" value="Genomic_DNA"/>
</dbReference>
<feature type="chain" id="PRO_5046429383" description="DUF5626 domain-containing protein" evidence="1">
    <location>
        <begin position="24"/>
        <end position="160"/>
    </location>
</feature>